<feature type="transmembrane region" description="Helical" evidence="1">
    <location>
        <begin position="75"/>
        <end position="101"/>
    </location>
</feature>
<dbReference type="EMBL" id="QNRI01000003">
    <property type="protein sequence ID" value="RBO99877.1"/>
    <property type="molecule type" value="Genomic_DNA"/>
</dbReference>
<evidence type="ECO:0008006" key="4">
    <source>
        <dbReference type="Google" id="ProtNLM"/>
    </source>
</evidence>
<dbReference type="RefSeq" id="WP_113868042.1">
    <property type="nucleotide sequence ID" value="NZ_BAABQN010000004.1"/>
</dbReference>
<dbReference type="STRING" id="200904.GCA_900168775_00125"/>
<reference evidence="2 3" key="1">
    <citation type="submission" date="2018-06" db="EMBL/GenBank/DDBJ databases">
        <title>Genomic Encyclopedia of Type Strains, Phase IV (KMG-IV): sequencing the most valuable type-strain genomes for metagenomic binning, comparative biology and taxonomic classification.</title>
        <authorList>
            <person name="Goeker M."/>
        </authorList>
    </citation>
    <scope>NUCLEOTIDE SEQUENCE [LARGE SCALE GENOMIC DNA]</scope>
    <source>
        <strain evidence="2 3">DSM 15140</strain>
    </source>
</reference>
<gene>
    <name evidence="2" type="ORF">DES48_103204</name>
</gene>
<proteinExistence type="predicted"/>
<keyword evidence="1" id="KW-0472">Membrane</keyword>
<name>A0A366EC20_9BACI</name>
<feature type="transmembrane region" description="Helical" evidence="1">
    <location>
        <begin position="191"/>
        <end position="223"/>
    </location>
</feature>
<evidence type="ECO:0000313" key="2">
    <source>
        <dbReference type="EMBL" id="RBO99877.1"/>
    </source>
</evidence>
<feature type="transmembrane region" description="Helical" evidence="1">
    <location>
        <begin position="113"/>
        <end position="131"/>
    </location>
</feature>
<evidence type="ECO:0000313" key="3">
    <source>
        <dbReference type="Proteomes" id="UP000252254"/>
    </source>
</evidence>
<feature type="transmembrane region" description="Helical" evidence="1">
    <location>
        <begin position="35"/>
        <end position="54"/>
    </location>
</feature>
<dbReference type="Proteomes" id="UP000252254">
    <property type="component" value="Unassembled WGS sequence"/>
</dbReference>
<feature type="transmembrane region" description="Helical" evidence="1">
    <location>
        <begin position="161"/>
        <end position="179"/>
    </location>
</feature>
<keyword evidence="1" id="KW-1133">Transmembrane helix</keyword>
<keyword evidence="1" id="KW-0812">Transmembrane</keyword>
<sequence length="224" mass="26078">MIYTNNIIRMFTHMEEQLDQLKQAETVKGMWKRNVILILATMIIYAGMAYLGLGTNLISEHLTETSTSELEVQKLWFLLGRSLYGCLFAILVLFTPSLFYFLLTDTIYRKLVVMQQVVLIVILLERVIWIIQSLLCGLDWYVSLMSFGIIASYIFEKNWLIYFFGAISIFQLWTIWFQTKYLIRTTNIKKYVVWMLVLTLHLVGWALAAAVASIDTILIGGWFN</sequence>
<organism evidence="2 3">
    <name type="scientific">Paraliobacillus ryukyuensis</name>
    <dbReference type="NCBI Taxonomy" id="200904"/>
    <lineage>
        <taxon>Bacteria</taxon>
        <taxon>Bacillati</taxon>
        <taxon>Bacillota</taxon>
        <taxon>Bacilli</taxon>
        <taxon>Bacillales</taxon>
        <taxon>Bacillaceae</taxon>
        <taxon>Paraliobacillus</taxon>
    </lineage>
</organism>
<comment type="caution">
    <text evidence="2">The sequence shown here is derived from an EMBL/GenBank/DDBJ whole genome shotgun (WGS) entry which is preliminary data.</text>
</comment>
<dbReference type="AlphaFoldDB" id="A0A366EC20"/>
<accession>A0A366EC20</accession>
<protein>
    <recommendedName>
        <fullName evidence="4">Yip1-like protein</fullName>
    </recommendedName>
</protein>
<keyword evidence="3" id="KW-1185">Reference proteome</keyword>
<evidence type="ECO:0000256" key="1">
    <source>
        <dbReference type="SAM" id="Phobius"/>
    </source>
</evidence>
<dbReference type="OrthoDB" id="2455856at2"/>